<proteinExistence type="predicted"/>
<evidence type="ECO:0000313" key="2">
    <source>
        <dbReference type="EMBL" id="PIB24416.1"/>
    </source>
</evidence>
<dbReference type="EMBL" id="MDGM01000012">
    <property type="protein sequence ID" value="PIB24416.1"/>
    <property type="molecule type" value="Genomic_DNA"/>
</dbReference>
<dbReference type="Gene3D" id="3.90.1200.10">
    <property type="match status" value="1"/>
</dbReference>
<organism evidence="2 3">
    <name type="scientific">Paramylibacter kogurei</name>
    <dbReference type="NCBI Taxonomy" id="1889778"/>
    <lineage>
        <taxon>Bacteria</taxon>
        <taxon>Pseudomonadati</taxon>
        <taxon>Pseudomonadota</taxon>
        <taxon>Alphaproteobacteria</taxon>
        <taxon>Rhodobacterales</taxon>
        <taxon>Paracoccaceae</taxon>
        <taxon>Paramylibacter</taxon>
    </lineage>
</organism>
<dbReference type="InterPro" id="IPR011009">
    <property type="entry name" value="Kinase-like_dom_sf"/>
</dbReference>
<name>A0A2G5K4G4_9RHOB</name>
<evidence type="ECO:0000259" key="1">
    <source>
        <dbReference type="Pfam" id="PF01636"/>
    </source>
</evidence>
<protein>
    <recommendedName>
        <fullName evidence="1">Aminoglycoside phosphotransferase domain-containing protein</fullName>
    </recommendedName>
</protein>
<dbReference type="Proteomes" id="UP000231516">
    <property type="component" value="Unassembled WGS sequence"/>
</dbReference>
<evidence type="ECO:0000313" key="3">
    <source>
        <dbReference type="Proteomes" id="UP000231516"/>
    </source>
</evidence>
<accession>A0A2G5K4G4</accession>
<gene>
    <name evidence="2" type="ORF">BFP76_04195</name>
</gene>
<sequence>MGKTNAVHDHHVFLMQSNARKLVLKLCFTAREKHGLGEEFRNLQKVFGDLGNQGRCRVPEPIAYCDEPRYFVSEFIEGETVFDLLHRAKTVAQRDDLFAKLGEFTAALHLSTYVETRPFWPKFYMSKLTERWEEAKKMDLWRDHDVDGYINQLRKQMKHVRGRDVIKVSSHGDLHARNVMIGANAIWGIDFAGAGHMMNVIDVTGLMIASDCKTPPLGGALSDLGLVKSHQDAFFNAYAPAGSLTEVMAFSMRANLLRTWIGYSDQDYATTKKRKSFALVGARVKHAFGD</sequence>
<feature type="domain" description="Aminoglycoside phosphotransferase" evidence="1">
    <location>
        <begin position="11"/>
        <end position="207"/>
    </location>
</feature>
<dbReference type="AlphaFoldDB" id="A0A2G5K4G4"/>
<reference evidence="2 3" key="1">
    <citation type="submission" date="2016-08" db="EMBL/GenBank/DDBJ databases">
        <title>Draft genome of Amylibacter sp. strain 4G11.</title>
        <authorList>
            <person name="Wong S.-K."/>
            <person name="Hamasaki K."/>
            <person name="Yoshizawa S."/>
        </authorList>
    </citation>
    <scope>NUCLEOTIDE SEQUENCE [LARGE SCALE GENOMIC DNA]</scope>
    <source>
        <strain evidence="2 3">4G11</strain>
    </source>
</reference>
<dbReference type="SUPFAM" id="SSF56112">
    <property type="entry name" value="Protein kinase-like (PK-like)"/>
    <property type="match status" value="1"/>
</dbReference>
<dbReference type="InterPro" id="IPR002575">
    <property type="entry name" value="Aminoglycoside_PTrfase"/>
</dbReference>
<keyword evidence="3" id="KW-1185">Reference proteome</keyword>
<comment type="caution">
    <text evidence="2">The sequence shown here is derived from an EMBL/GenBank/DDBJ whole genome shotgun (WGS) entry which is preliminary data.</text>
</comment>
<dbReference type="Pfam" id="PF01636">
    <property type="entry name" value="APH"/>
    <property type="match status" value="1"/>
</dbReference>